<sequence>MNKHIPKGIDKGPKASGFSGSKNSEGTKGMSNPYAHVVKGNTSHKEIIEDSPSMVLDESCENQDDFSLSLLGKVKEFASLNNLKVVLGKKGFDNFALKYMGGLWVLIVFQDEDTKVKCQTNLAVGSWFSQIIQAHCDFVIDERVMWVEIVGVPCKWWSRNTFSRIASRWGTILNGQELEEGYHSNRICISTKVKKVVIESFKMVYRGKIYWVRAVEVPGWVPDFEEDNEDETIEEDGINEDEEYRNISENYNRGDDESDGEEILETIFEDVPDNHIYDVNSIRQSDVPSEDPFGIYAMLNKKRAGDKKEGTSEESLKFPPGFSPKDASSDSVVEPDILSKKNIDSDNKEEGGNVNIQVQEKMGGANAYSESSCSGHFKKSKLPNSGGSIIRLIDELVNVRQTMGYDMTGCLAQKAKKDWVRELCIYNKVNFLSLQEIKMDKMDMWCIKRCWGNYSFDFVYSESVGKSGGILSVWDPNMFRKDSATIFDYFNIVRGVWLPSGTCLLVILVYAPQELSEKKMLWDDLSDVIKNWDGEVISMGDFKEVRDTSERFGSIFNKSGAEAFNSFIVNSGLVETIGQLSCAKVIMITVQFLLNFFHFWFDIDGFHKLVGDSRNEATVSMSAQNPYSKFMLKLKYLKETIRKWNSSYKVNLKSRKNVLKMELNDIDAIIDKGEGIDDHEQRRQEVIKSFQDMEKIANLEVVQKAKIKWVIEGDENSKYYHGVLNKKRGRLAIRGVLVDGNWIEAPNLDFVNKISMEQMVDLEREVSKEEIKRAVWDCGVDKAPGPNRFTFGFYRRYWDLIENDVSNANMVKDFRPISLTGSLYKIIAKVLANRLALVIDDLVNEIQSAFVPDRQILDDPFILNEIVQWCKSRKKQSMIFKVDIEKAFDSVRWDFIDDMLRRFGFGEKWCMWIKSCLHSSRGLVLINGSPTKEFQFYKGLKQGDPLSPFLFILVMESLHMTLFSWVNGIKEISISYLGCWMFFYQASGLKINMNKSKLMGISVDRNKVDQAASQIGCLVLKLPFSYLGSKVRDSVSRIHPWNEVIHGMNARLSRWKLKTLSIGGRAESKSNKQSWVGWNKVLASKESGGLGVSSLFALNRALMFKWVWRFIPHNNSLWARVIKTLHGDDGKIGKQIHTSYPSIRLSIIKDIKALKKHGIDVINFIKPKVGNGITISFWEVAWCGEVEFKKLVPRLYALETMKSIDVATKMKIIDDTLLPSVNSKTRWINVVPIKINVLAWKVKPGYLPTRLNLSRRGLFVVLCKRSCDGGIWTIRILVRMKIGAFGFRPLILI</sequence>
<evidence type="ECO:0000313" key="3">
    <source>
        <dbReference type="EMBL" id="GEY97917.1"/>
    </source>
</evidence>
<accession>A0A699HZQ7</accession>
<proteinExistence type="predicted"/>
<dbReference type="InterPro" id="IPR036691">
    <property type="entry name" value="Endo/exonu/phosph_ase_sf"/>
</dbReference>
<evidence type="ECO:0000259" key="2">
    <source>
        <dbReference type="PROSITE" id="PS50878"/>
    </source>
</evidence>
<dbReference type="PROSITE" id="PS50878">
    <property type="entry name" value="RT_POL"/>
    <property type="match status" value="1"/>
</dbReference>
<dbReference type="Gene3D" id="3.60.10.10">
    <property type="entry name" value="Endonuclease/exonuclease/phosphatase"/>
    <property type="match status" value="1"/>
</dbReference>
<protein>
    <submittedName>
        <fullName evidence="3">RNA-directed DNA polymerase, eukaryota</fullName>
    </submittedName>
</protein>
<keyword evidence="3" id="KW-0808">Transferase</keyword>
<name>A0A699HZQ7_TANCI</name>
<feature type="compositionally biased region" description="Polar residues" evidence="1">
    <location>
        <begin position="18"/>
        <end position="30"/>
    </location>
</feature>
<dbReference type="Pfam" id="PF00078">
    <property type="entry name" value="RVT_1"/>
    <property type="match status" value="1"/>
</dbReference>
<dbReference type="GO" id="GO:0003964">
    <property type="term" value="F:RNA-directed DNA polymerase activity"/>
    <property type="evidence" value="ECO:0007669"/>
    <property type="project" value="UniProtKB-KW"/>
</dbReference>
<feature type="compositionally biased region" description="Basic and acidic residues" evidence="1">
    <location>
        <begin position="306"/>
        <end position="316"/>
    </location>
</feature>
<feature type="compositionally biased region" description="Basic and acidic residues" evidence="1">
    <location>
        <begin position="337"/>
        <end position="351"/>
    </location>
</feature>
<keyword evidence="3" id="KW-0695">RNA-directed DNA polymerase</keyword>
<gene>
    <name evidence="3" type="ORF">Tci_469891</name>
</gene>
<feature type="domain" description="Reverse transcriptase" evidence="2">
    <location>
        <begin position="782"/>
        <end position="1031"/>
    </location>
</feature>
<reference evidence="3" key="1">
    <citation type="journal article" date="2019" name="Sci. Rep.">
        <title>Draft genome of Tanacetum cinerariifolium, the natural source of mosquito coil.</title>
        <authorList>
            <person name="Yamashiro T."/>
            <person name="Shiraishi A."/>
            <person name="Satake H."/>
            <person name="Nakayama K."/>
        </authorList>
    </citation>
    <scope>NUCLEOTIDE SEQUENCE</scope>
</reference>
<dbReference type="CDD" id="cd01650">
    <property type="entry name" value="RT_nLTR_like"/>
    <property type="match status" value="1"/>
</dbReference>
<comment type="caution">
    <text evidence="3">The sequence shown here is derived from an EMBL/GenBank/DDBJ whole genome shotgun (WGS) entry which is preliminary data.</text>
</comment>
<dbReference type="InterPro" id="IPR000477">
    <property type="entry name" value="RT_dom"/>
</dbReference>
<dbReference type="SUPFAM" id="SSF56672">
    <property type="entry name" value="DNA/RNA polymerases"/>
    <property type="match status" value="1"/>
</dbReference>
<dbReference type="SUPFAM" id="SSF56219">
    <property type="entry name" value="DNase I-like"/>
    <property type="match status" value="1"/>
</dbReference>
<organism evidence="3">
    <name type="scientific">Tanacetum cinerariifolium</name>
    <name type="common">Dalmatian daisy</name>
    <name type="synonym">Chrysanthemum cinerariifolium</name>
    <dbReference type="NCBI Taxonomy" id="118510"/>
    <lineage>
        <taxon>Eukaryota</taxon>
        <taxon>Viridiplantae</taxon>
        <taxon>Streptophyta</taxon>
        <taxon>Embryophyta</taxon>
        <taxon>Tracheophyta</taxon>
        <taxon>Spermatophyta</taxon>
        <taxon>Magnoliopsida</taxon>
        <taxon>eudicotyledons</taxon>
        <taxon>Gunneridae</taxon>
        <taxon>Pentapetalae</taxon>
        <taxon>asterids</taxon>
        <taxon>campanulids</taxon>
        <taxon>Asterales</taxon>
        <taxon>Asteraceae</taxon>
        <taxon>Asteroideae</taxon>
        <taxon>Anthemideae</taxon>
        <taxon>Anthemidinae</taxon>
        <taxon>Tanacetum</taxon>
    </lineage>
</organism>
<keyword evidence="3" id="KW-0548">Nucleotidyltransferase</keyword>
<feature type="region of interest" description="Disordered" evidence="1">
    <location>
        <begin position="1"/>
        <end position="35"/>
    </location>
</feature>
<dbReference type="PANTHER" id="PTHR31635:SF196">
    <property type="entry name" value="REVERSE TRANSCRIPTASE DOMAIN-CONTAINING PROTEIN-RELATED"/>
    <property type="match status" value="1"/>
</dbReference>
<evidence type="ECO:0000256" key="1">
    <source>
        <dbReference type="SAM" id="MobiDB-lite"/>
    </source>
</evidence>
<dbReference type="PANTHER" id="PTHR31635">
    <property type="entry name" value="REVERSE TRANSCRIPTASE DOMAIN-CONTAINING PROTEIN-RELATED"/>
    <property type="match status" value="1"/>
</dbReference>
<feature type="region of interest" description="Disordered" evidence="1">
    <location>
        <begin position="304"/>
        <end position="352"/>
    </location>
</feature>
<dbReference type="InterPro" id="IPR043502">
    <property type="entry name" value="DNA/RNA_pol_sf"/>
</dbReference>
<dbReference type="EMBL" id="BKCJ010228472">
    <property type="protein sequence ID" value="GEY97917.1"/>
    <property type="molecule type" value="Genomic_DNA"/>
</dbReference>